<sequence>MALKIPVISPFFSTSAVDLFTHKLSTRISCSGGISDAALASELAVKAARMKAHSLKAEEAMGKSRKLLFGELCEYMGLRENEAQQKWIMMDEDEKWALVKGFLAEWGAHFHPLSARSTKEMVEEYMRQENAPLFPPTSSFLFSGLGRIIDDLNPLIGPSWKQPCWGEDSWLI</sequence>
<dbReference type="AlphaFoldDB" id="A0A371HVD1"/>
<dbReference type="EMBL" id="QJKJ01001619">
    <property type="protein sequence ID" value="RDY06755.1"/>
    <property type="molecule type" value="Genomic_DNA"/>
</dbReference>
<feature type="domain" description="DUF7026" evidence="1">
    <location>
        <begin position="58"/>
        <end position="106"/>
    </location>
</feature>
<proteinExistence type="predicted"/>
<protein>
    <recommendedName>
        <fullName evidence="1">DUF7026 domain-containing protein</fullName>
    </recommendedName>
</protein>
<evidence type="ECO:0000313" key="3">
    <source>
        <dbReference type="Proteomes" id="UP000257109"/>
    </source>
</evidence>
<dbReference type="Pfam" id="PF22950">
    <property type="entry name" value="DUF7026"/>
    <property type="match status" value="1"/>
</dbReference>
<dbReference type="InterPro" id="IPR054290">
    <property type="entry name" value="DUF7026"/>
</dbReference>
<accession>A0A371HVD1</accession>
<reference evidence="2" key="1">
    <citation type="submission" date="2018-05" db="EMBL/GenBank/DDBJ databases">
        <title>Draft genome of Mucuna pruriens seed.</title>
        <authorList>
            <person name="Nnadi N.E."/>
            <person name="Vos R."/>
            <person name="Hasami M.H."/>
            <person name="Devisetty U.K."/>
            <person name="Aguiy J.C."/>
        </authorList>
    </citation>
    <scope>NUCLEOTIDE SEQUENCE [LARGE SCALE GENOMIC DNA]</scope>
    <source>
        <strain evidence="2">JCA_2017</strain>
    </source>
</reference>
<evidence type="ECO:0000313" key="2">
    <source>
        <dbReference type="EMBL" id="RDY06755.1"/>
    </source>
</evidence>
<organism evidence="2 3">
    <name type="scientific">Mucuna pruriens</name>
    <name type="common">Velvet bean</name>
    <name type="synonym">Dolichos pruriens</name>
    <dbReference type="NCBI Taxonomy" id="157652"/>
    <lineage>
        <taxon>Eukaryota</taxon>
        <taxon>Viridiplantae</taxon>
        <taxon>Streptophyta</taxon>
        <taxon>Embryophyta</taxon>
        <taxon>Tracheophyta</taxon>
        <taxon>Spermatophyta</taxon>
        <taxon>Magnoliopsida</taxon>
        <taxon>eudicotyledons</taxon>
        <taxon>Gunneridae</taxon>
        <taxon>Pentapetalae</taxon>
        <taxon>rosids</taxon>
        <taxon>fabids</taxon>
        <taxon>Fabales</taxon>
        <taxon>Fabaceae</taxon>
        <taxon>Papilionoideae</taxon>
        <taxon>50 kb inversion clade</taxon>
        <taxon>NPAAA clade</taxon>
        <taxon>indigoferoid/millettioid clade</taxon>
        <taxon>Phaseoleae</taxon>
        <taxon>Mucuna</taxon>
    </lineage>
</organism>
<name>A0A371HVD1_MUCPR</name>
<gene>
    <name evidence="2" type="ORF">CR513_09213</name>
</gene>
<keyword evidence="3" id="KW-1185">Reference proteome</keyword>
<dbReference type="Proteomes" id="UP000257109">
    <property type="component" value="Unassembled WGS sequence"/>
</dbReference>
<evidence type="ECO:0000259" key="1">
    <source>
        <dbReference type="Pfam" id="PF22950"/>
    </source>
</evidence>
<comment type="caution">
    <text evidence="2">The sequence shown here is derived from an EMBL/GenBank/DDBJ whole genome shotgun (WGS) entry which is preliminary data.</text>
</comment>
<dbReference type="OrthoDB" id="1920063at2759"/>
<feature type="non-terminal residue" evidence="2">
    <location>
        <position position="1"/>
    </location>
</feature>